<dbReference type="RefSeq" id="WP_204632543.1">
    <property type="nucleotide sequence ID" value="NZ_BSOC01000002.1"/>
</dbReference>
<evidence type="ECO:0000313" key="1">
    <source>
        <dbReference type="EMBL" id="MBM7131003.1"/>
    </source>
</evidence>
<evidence type="ECO:0000313" key="2">
    <source>
        <dbReference type="Proteomes" id="UP001430193"/>
    </source>
</evidence>
<name>A0ABS2KKQ9_9GAMM</name>
<accession>A0ABS2KKQ9</accession>
<proteinExistence type="predicted"/>
<keyword evidence="2" id="KW-1185">Reference proteome</keyword>
<sequence length="305" mass="35697">MTQKAFVRFQDFDFDNSDVHLWVFKRSTTEAKYVASYVRTDEDLDDALIRFAKHEQERITEWSPYSYLAETNQNGCLLVSKDETNFDLLKEAVDEHELDRSIDDVNQFKRALGYLVKFVNQSRVVYAVRRSPSTWKTAYRKRGVINAFFRDGKLSAVEGEEFAIEPNFDFFAFGNFIFVSSKSGFESMMRYRDGYEKAFETLQQTQSFTKIFTDIKPMVEYVGKNAMHLKRMATVEQMKLYMKPNFIKALQKVNKQNNWGIKFDQNNHIILTAKTMPVILKVFLDQRLLSEVTHITYDVPSGVKV</sequence>
<dbReference type="Pfam" id="PF16162">
    <property type="entry name" value="KwaB"/>
    <property type="match status" value="1"/>
</dbReference>
<dbReference type="InterPro" id="IPR032359">
    <property type="entry name" value="KwaB-like"/>
</dbReference>
<gene>
    <name evidence="1" type="ORF">ISS99_15875</name>
</gene>
<dbReference type="EMBL" id="JADIKF010000039">
    <property type="protein sequence ID" value="MBM7131003.1"/>
    <property type="molecule type" value="Genomic_DNA"/>
</dbReference>
<protein>
    <submittedName>
        <fullName evidence="1">DUF4868 domain-containing protein</fullName>
    </submittedName>
</protein>
<organism evidence="1 2">
    <name type="scientific">Dyella mobilis</name>
    <dbReference type="NCBI Taxonomy" id="1849582"/>
    <lineage>
        <taxon>Bacteria</taxon>
        <taxon>Pseudomonadati</taxon>
        <taxon>Pseudomonadota</taxon>
        <taxon>Gammaproteobacteria</taxon>
        <taxon>Lysobacterales</taxon>
        <taxon>Rhodanobacteraceae</taxon>
        <taxon>Dyella</taxon>
    </lineage>
</organism>
<reference evidence="1" key="1">
    <citation type="submission" date="2020-10" db="EMBL/GenBank/DDBJ databases">
        <title>Phylogeny of dyella-like bacteria.</title>
        <authorList>
            <person name="Fu J."/>
        </authorList>
    </citation>
    <scope>NUCLEOTIDE SEQUENCE</scope>
    <source>
        <strain evidence="1">DHON07</strain>
    </source>
</reference>
<comment type="caution">
    <text evidence="1">The sequence shown here is derived from an EMBL/GenBank/DDBJ whole genome shotgun (WGS) entry which is preliminary data.</text>
</comment>
<dbReference type="Proteomes" id="UP001430193">
    <property type="component" value="Unassembled WGS sequence"/>
</dbReference>